<reference evidence="7" key="1">
    <citation type="submission" date="2017-05" db="EMBL/GenBank/DDBJ databases">
        <authorList>
            <person name="Barney B.M."/>
        </authorList>
    </citation>
    <scope>NUCLEOTIDE SEQUENCE [LARGE SCALE GENOMIC DNA]</scope>
    <source>
        <strain evidence="7">PSBB022</strain>
    </source>
</reference>
<evidence type="ECO:0000259" key="5">
    <source>
        <dbReference type="PROSITE" id="PS50075"/>
    </source>
</evidence>
<keyword evidence="3" id="KW-0597">Phosphoprotein</keyword>
<keyword evidence="7" id="KW-1185">Reference proteome</keyword>
<organism evidence="6 7">
    <name type="scientific">Cellvibrio mixtus</name>
    <dbReference type="NCBI Taxonomy" id="39650"/>
    <lineage>
        <taxon>Bacteria</taxon>
        <taxon>Pseudomonadati</taxon>
        <taxon>Pseudomonadota</taxon>
        <taxon>Gammaproteobacteria</taxon>
        <taxon>Cellvibrionales</taxon>
        <taxon>Cellvibrionaceae</taxon>
        <taxon>Cellvibrio</taxon>
    </lineage>
</organism>
<accession>A0A266Q9M3</accession>
<dbReference type="CDD" id="cd19535">
    <property type="entry name" value="Cyc_NRPS"/>
    <property type="match status" value="1"/>
</dbReference>
<evidence type="ECO:0000313" key="7">
    <source>
        <dbReference type="Proteomes" id="UP000216101"/>
    </source>
</evidence>
<dbReference type="InterPro" id="IPR057737">
    <property type="entry name" value="Condensation_MtbB-like"/>
</dbReference>
<evidence type="ECO:0000256" key="2">
    <source>
        <dbReference type="ARBA" id="ARBA00022450"/>
    </source>
</evidence>
<dbReference type="GO" id="GO:0044550">
    <property type="term" value="P:secondary metabolite biosynthetic process"/>
    <property type="evidence" value="ECO:0007669"/>
    <property type="project" value="TreeGrafter"/>
</dbReference>
<dbReference type="Gene3D" id="3.30.559.10">
    <property type="entry name" value="Chloramphenicol acetyltransferase-like domain"/>
    <property type="match status" value="1"/>
</dbReference>
<dbReference type="Pfam" id="PF00668">
    <property type="entry name" value="Condensation"/>
    <property type="match status" value="1"/>
</dbReference>
<evidence type="ECO:0000313" key="6">
    <source>
        <dbReference type="EMBL" id="OZY86545.1"/>
    </source>
</evidence>
<dbReference type="InterPro" id="IPR023213">
    <property type="entry name" value="CAT-like_dom_sf"/>
</dbReference>
<dbReference type="InterPro" id="IPR006162">
    <property type="entry name" value="Ppantetheine_attach_site"/>
</dbReference>
<dbReference type="PANTHER" id="PTHR45527:SF10">
    <property type="entry name" value="PYOCHELIN SYNTHASE PCHF"/>
    <property type="match status" value="1"/>
</dbReference>
<dbReference type="Gene3D" id="1.10.1200.10">
    <property type="entry name" value="ACP-like"/>
    <property type="match status" value="2"/>
</dbReference>
<dbReference type="PROSITE" id="PS00012">
    <property type="entry name" value="PHOSPHOPANTETHEINE"/>
    <property type="match status" value="1"/>
</dbReference>
<protein>
    <submittedName>
        <fullName evidence="6">Glutamate racemase</fullName>
    </submittedName>
</protein>
<comment type="cofactor">
    <cofactor evidence="1">
        <name>pantetheine 4'-phosphate</name>
        <dbReference type="ChEBI" id="CHEBI:47942"/>
    </cofactor>
</comment>
<dbReference type="InterPro" id="IPR036736">
    <property type="entry name" value="ACP-like_sf"/>
</dbReference>
<dbReference type="GO" id="GO:0000036">
    <property type="term" value="F:acyl carrier activity"/>
    <property type="evidence" value="ECO:0007669"/>
    <property type="project" value="TreeGrafter"/>
</dbReference>
<dbReference type="PANTHER" id="PTHR45527">
    <property type="entry name" value="NONRIBOSOMAL PEPTIDE SYNTHETASE"/>
    <property type="match status" value="1"/>
</dbReference>
<dbReference type="FunFam" id="3.30.559.30:FF:000006">
    <property type="entry name" value="Yersiniabactin polyketide/non-ribosomal peptide synthetase"/>
    <property type="match status" value="1"/>
</dbReference>
<dbReference type="InterPro" id="IPR009081">
    <property type="entry name" value="PP-bd_ACP"/>
</dbReference>
<comment type="caution">
    <text evidence="6">The sequence shown here is derived from an EMBL/GenBank/DDBJ whole genome shotgun (WGS) entry which is preliminary data.</text>
</comment>
<proteinExistence type="predicted"/>
<sequence>MNDALVSQKLLNEILTLVAVKLNVDADTLSADTDLFAAGLDSITLMGFVAFWRSAGHQVDFATLAHEPRASAWVRHLSLPLTPSAHTQGSINNKLTTRKPTQHNEPFALAPMQYAYWLGRDPKQPLGGVSAHLYTEFQRRIDTTNGHSINPERLSSALRKLAERHPSLRLKVTTDGKQLHLPVEQVIPLKVNDLRKTTTEKANEQLDATRHLYSSQMLNIEAGEVLAAALSLLPDGSSRLHLDVDMIAADAVSYRTLLRELALLYENIDSVLPPLVATYRDFREASEKRWPTVKETDGKWWHDRLSELPEGPQLPLNNSPYSHPHTTRRHFYFSPELRSQLYAQCLQRGLTPAAVLATVLAETLAGWSSEPRFLLNVPLFLRPMGNQDLSGVVGDFSSSVMLDVDLSGRDAFHERAKHVQHRLHQDVTHAEYNGVQVLRDLGRLKGRQVIAPVVFTSALNLGELFDPAVRRVFGDPIWIISQGPQVLLDTQVTELDDGLLLNWDCREDAFVDGVLDAMFTFFRQSVEALATTEVAWSNCLADALPTERVRPKVTCYAPTLQNKPAAAPRTPIERAVASVWCAVIGGDGNNIHQNLFAAGGDSVLANTLVAQLREIFGVAALDMQRLFSSPTIAGLAEVISTSGDPEHIAHIATIYCEIMALDDDALIAEFDEAAS</sequence>
<dbReference type="InterPro" id="IPR001242">
    <property type="entry name" value="Condensation_dom"/>
</dbReference>
<dbReference type="PROSITE" id="PS50075">
    <property type="entry name" value="CARRIER"/>
    <property type="match status" value="1"/>
</dbReference>
<evidence type="ECO:0000256" key="4">
    <source>
        <dbReference type="ARBA" id="ARBA00022598"/>
    </source>
</evidence>
<dbReference type="FunFam" id="3.30.559.10:FF:000023">
    <property type="entry name" value="Non-ribosomal peptide synthetase"/>
    <property type="match status" value="1"/>
</dbReference>
<dbReference type="AlphaFoldDB" id="A0A266Q9M3"/>
<dbReference type="RefSeq" id="WP_094984187.1">
    <property type="nucleotide sequence ID" value="NZ_NHNI01000001.1"/>
</dbReference>
<evidence type="ECO:0000256" key="3">
    <source>
        <dbReference type="ARBA" id="ARBA00022553"/>
    </source>
</evidence>
<feature type="domain" description="Carrier" evidence="5">
    <location>
        <begin position="567"/>
        <end position="643"/>
    </location>
</feature>
<dbReference type="GO" id="GO:0005737">
    <property type="term" value="C:cytoplasm"/>
    <property type="evidence" value="ECO:0007669"/>
    <property type="project" value="TreeGrafter"/>
</dbReference>
<dbReference type="GO" id="GO:0043041">
    <property type="term" value="P:amino acid activation for nonribosomal peptide biosynthetic process"/>
    <property type="evidence" value="ECO:0007669"/>
    <property type="project" value="TreeGrafter"/>
</dbReference>
<keyword evidence="2" id="KW-0596">Phosphopantetheine</keyword>
<gene>
    <name evidence="6" type="ORF">CBP51_05860</name>
</gene>
<name>A0A266Q9M3_9GAMM</name>
<dbReference type="SUPFAM" id="SSF52777">
    <property type="entry name" value="CoA-dependent acyltransferases"/>
    <property type="match status" value="2"/>
</dbReference>
<keyword evidence="4" id="KW-0436">Ligase</keyword>
<dbReference type="EMBL" id="NHNI01000001">
    <property type="protein sequence ID" value="OZY86545.1"/>
    <property type="molecule type" value="Genomic_DNA"/>
</dbReference>
<evidence type="ECO:0000256" key="1">
    <source>
        <dbReference type="ARBA" id="ARBA00001957"/>
    </source>
</evidence>
<dbReference type="GO" id="GO:0031177">
    <property type="term" value="F:phosphopantetheine binding"/>
    <property type="evidence" value="ECO:0007669"/>
    <property type="project" value="TreeGrafter"/>
</dbReference>
<dbReference type="Proteomes" id="UP000216101">
    <property type="component" value="Unassembled WGS sequence"/>
</dbReference>
<dbReference type="GO" id="GO:0016874">
    <property type="term" value="F:ligase activity"/>
    <property type="evidence" value="ECO:0007669"/>
    <property type="project" value="UniProtKB-KW"/>
</dbReference>
<dbReference type="Pfam" id="PF00550">
    <property type="entry name" value="PP-binding"/>
    <property type="match status" value="2"/>
</dbReference>
<dbReference type="Gene3D" id="3.30.559.30">
    <property type="entry name" value="Nonribosomal peptide synthetase, condensation domain"/>
    <property type="match status" value="1"/>
</dbReference>
<dbReference type="SUPFAM" id="SSF47336">
    <property type="entry name" value="ACP-like"/>
    <property type="match status" value="2"/>
</dbReference>